<dbReference type="PANTHER" id="PTHR47972:SF28">
    <property type="entry name" value="KINESIN-LIKE PROTEIN KLP-3"/>
    <property type="match status" value="1"/>
</dbReference>
<feature type="compositionally biased region" description="Low complexity" evidence="5">
    <location>
        <begin position="774"/>
        <end position="787"/>
    </location>
</feature>
<dbReference type="GO" id="GO:0003777">
    <property type="term" value="F:microtubule motor activity"/>
    <property type="evidence" value="ECO:0007669"/>
    <property type="project" value="InterPro"/>
</dbReference>
<evidence type="ECO:0000313" key="7">
    <source>
        <dbReference type="EMBL" id="TMW64249.1"/>
    </source>
</evidence>
<feature type="domain" description="Kinesin motor" evidence="6">
    <location>
        <begin position="352"/>
        <end position="660"/>
    </location>
</feature>
<evidence type="ECO:0000313" key="8">
    <source>
        <dbReference type="Proteomes" id="UP000794436"/>
    </source>
</evidence>
<feature type="compositionally biased region" description="Low complexity" evidence="5">
    <location>
        <begin position="836"/>
        <end position="857"/>
    </location>
</feature>
<dbReference type="InterPro" id="IPR001752">
    <property type="entry name" value="Kinesin_motor_dom"/>
</dbReference>
<dbReference type="GO" id="GO:0008017">
    <property type="term" value="F:microtubule binding"/>
    <property type="evidence" value="ECO:0007669"/>
    <property type="project" value="InterPro"/>
</dbReference>
<sequence length="1003" mass="109730">MVLTRFGPAIITAHNVVQSIKQAKKGTNQARTPSHSAPASPSLGALAANEQLPTLSLIHEDEHFDLTDDSAADDLRRLNLAQMPALYDQSLWKSREHSMIFGRDIIQVPLRSGEHNSEYMNLVLSRREFDVMAVHIPQYDEMRPVDLIEEINKQVTKQAEKQKNKRNSLLGSQSAESDASAIYQSRIMELEYEVSRVNTKLEASKAVQSSLTEENEVLRADIKELEERLAETDKLRIEQEQKFDEFQKQVEAMAAQSALLREQLASSADENSRFKNMLGAAQKHLQGMAQEVRSLKVQVKQDQSELNKVADDALVTLVENVKGREKVLQQSYLDEKKERQLIAEKFYELSGRIRVFCRVRPVTRTLHKSAVGTALLRPKPNTILVDRNAKEFSFDQVFGSESSQLDVYAQIEPVVVSFADGYNACIMAYGQTGAGKTYTMVGGAGDHQGMIPRALQQVFSVVKARQLTYNDKLCVSMVEIYNDQILDLLTDGSGAKIKNETDITMRQVTLWEHVNSVLAEGNANRNIAATDMNLESSRSHALIFLHLESQHLDTMEIRKSTLCLVDLAGSERISRSKVEGERLKEAQHINKSLSALGDVMFALQHKSKHVPYRNSKLTYMLRDMLSGQAKTLMMLQLSPEEDDVEETLSSLQFGARVSQIQMGAVRTSVESGEIFKLKEENRVLEKKLVQVEEQLAVWKEDSLSKNDELEEARERNRRLESELEQQSDDLVALQESLSNMEVQDGAKIDSGMPTPTSSPPDSPQKNRAPPHPSSPSLSSSSGRSGSPATKTTQVSRSSSSVSTPRGVASRIAASSPSAAGVARKPLARQSSSETVTRTARATSNSSSASASTATAATSRRKSLTTLDSPATATVMAARERLARVTNEPLTAANRRATLSGAIGTTAASASTSTAASARIPRASTPTAAAARPTVRRTASTVTTPTAATARTAATTRTSATTASAARPTSTLEKRRTATATTSRSTPSTPVGAARTRTKTTTTA</sequence>
<gene>
    <name evidence="7" type="ORF">Poli38472_012871</name>
</gene>
<dbReference type="InterPro" id="IPR027417">
    <property type="entry name" value="P-loop_NTPase"/>
</dbReference>
<evidence type="ECO:0000256" key="1">
    <source>
        <dbReference type="ARBA" id="ARBA00022741"/>
    </source>
</evidence>
<feature type="region of interest" description="Disordered" evidence="5">
    <location>
        <begin position="745"/>
        <end position="1003"/>
    </location>
</feature>
<evidence type="ECO:0000256" key="4">
    <source>
        <dbReference type="SAM" id="Coils"/>
    </source>
</evidence>
<comment type="similarity">
    <text evidence="3">Belongs to the TRAFAC class myosin-kinesin ATPase superfamily. Kinesin family.</text>
</comment>
<dbReference type="OrthoDB" id="3176171at2759"/>
<feature type="compositionally biased region" description="Low complexity" evidence="5">
    <location>
        <begin position="896"/>
        <end position="970"/>
    </location>
</feature>
<feature type="compositionally biased region" description="Low complexity" evidence="5">
    <location>
        <begin position="794"/>
        <end position="819"/>
    </location>
</feature>
<evidence type="ECO:0000256" key="2">
    <source>
        <dbReference type="ARBA" id="ARBA00022840"/>
    </source>
</evidence>
<feature type="compositionally biased region" description="Low complexity" evidence="5">
    <location>
        <begin position="33"/>
        <end position="42"/>
    </location>
</feature>
<feature type="compositionally biased region" description="Polar residues" evidence="5">
    <location>
        <begin position="22"/>
        <end position="32"/>
    </location>
</feature>
<feature type="coiled-coil region" evidence="4">
    <location>
        <begin position="674"/>
        <end position="743"/>
    </location>
</feature>
<feature type="compositionally biased region" description="Low complexity" evidence="5">
    <location>
        <begin position="977"/>
        <end position="1003"/>
    </location>
</feature>
<dbReference type="AlphaFoldDB" id="A0A8K1CJK9"/>
<feature type="region of interest" description="Disordered" evidence="5">
    <location>
        <begin position="22"/>
        <end position="42"/>
    </location>
</feature>
<comment type="caution">
    <text evidence="7">The sequence shown here is derived from an EMBL/GenBank/DDBJ whole genome shotgun (WGS) entry which is preliminary data.</text>
</comment>
<dbReference type="PRINTS" id="PR00380">
    <property type="entry name" value="KINESINHEAVY"/>
</dbReference>
<dbReference type="Gene3D" id="3.40.850.10">
    <property type="entry name" value="Kinesin motor domain"/>
    <property type="match status" value="1"/>
</dbReference>
<keyword evidence="2 3" id="KW-0067">ATP-binding</keyword>
<accession>A0A8K1CJK9</accession>
<dbReference type="PROSITE" id="PS50067">
    <property type="entry name" value="KINESIN_MOTOR_2"/>
    <property type="match status" value="1"/>
</dbReference>
<keyword evidence="1 3" id="KW-0547">Nucleotide-binding</keyword>
<feature type="binding site" evidence="3">
    <location>
        <begin position="430"/>
        <end position="437"/>
    </location>
    <ligand>
        <name>ATP</name>
        <dbReference type="ChEBI" id="CHEBI:30616"/>
    </ligand>
</feature>
<evidence type="ECO:0000256" key="3">
    <source>
        <dbReference type="PROSITE-ProRule" id="PRU00283"/>
    </source>
</evidence>
<dbReference type="EMBL" id="SPLM01000040">
    <property type="protein sequence ID" value="TMW64249.1"/>
    <property type="molecule type" value="Genomic_DNA"/>
</dbReference>
<dbReference type="InterPro" id="IPR036961">
    <property type="entry name" value="Kinesin_motor_dom_sf"/>
</dbReference>
<dbReference type="Proteomes" id="UP000794436">
    <property type="component" value="Unassembled WGS sequence"/>
</dbReference>
<dbReference type="PROSITE" id="PS00411">
    <property type="entry name" value="KINESIN_MOTOR_1"/>
    <property type="match status" value="1"/>
</dbReference>
<dbReference type="SUPFAM" id="SSF52540">
    <property type="entry name" value="P-loop containing nucleoside triphosphate hydrolases"/>
    <property type="match status" value="1"/>
</dbReference>
<keyword evidence="8" id="KW-1185">Reference proteome</keyword>
<evidence type="ECO:0000256" key="5">
    <source>
        <dbReference type="SAM" id="MobiDB-lite"/>
    </source>
</evidence>
<reference evidence="7" key="1">
    <citation type="submission" date="2019-03" db="EMBL/GenBank/DDBJ databases">
        <title>Long read genome sequence of the mycoparasitic Pythium oligandrum ATCC 38472 isolated from sugarbeet rhizosphere.</title>
        <authorList>
            <person name="Gaulin E."/>
        </authorList>
    </citation>
    <scope>NUCLEOTIDE SEQUENCE</scope>
    <source>
        <strain evidence="7">ATCC 38472_TT</strain>
    </source>
</reference>
<proteinExistence type="inferred from homology"/>
<evidence type="ECO:0000259" key="6">
    <source>
        <dbReference type="PROSITE" id="PS50067"/>
    </source>
</evidence>
<dbReference type="InterPro" id="IPR019821">
    <property type="entry name" value="Kinesin_motor_CS"/>
</dbReference>
<dbReference type="GO" id="GO:0015630">
    <property type="term" value="C:microtubule cytoskeleton"/>
    <property type="evidence" value="ECO:0007669"/>
    <property type="project" value="TreeGrafter"/>
</dbReference>
<keyword evidence="4" id="KW-0175">Coiled coil</keyword>
<dbReference type="SMART" id="SM00129">
    <property type="entry name" value="KISc"/>
    <property type="match status" value="1"/>
</dbReference>
<protein>
    <recommendedName>
        <fullName evidence="6">Kinesin motor domain-containing protein</fullName>
    </recommendedName>
</protein>
<dbReference type="Pfam" id="PF00225">
    <property type="entry name" value="Kinesin"/>
    <property type="match status" value="1"/>
</dbReference>
<dbReference type="PANTHER" id="PTHR47972">
    <property type="entry name" value="KINESIN-LIKE PROTEIN KLP-3"/>
    <property type="match status" value="1"/>
</dbReference>
<dbReference type="GO" id="GO:0007018">
    <property type="term" value="P:microtubule-based movement"/>
    <property type="evidence" value="ECO:0007669"/>
    <property type="project" value="InterPro"/>
</dbReference>
<keyword evidence="3" id="KW-0505">Motor protein</keyword>
<dbReference type="InterPro" id="IPR027640">
    <property type="entry name" value="Kinesin-like_fam"/>
</dbReference>
<name>A0A8K1CJK9_PYTOL</name>
<feature type="coiled-coil region" evidence="4">
    <location>
        <begin position="208"/>
        <end position="256"/>
    </location>
</feature>
<dbReference type="GO" id="GO:0005524">
    <property type="term" value="F:ATP binding"/>
    <property type="evidence" value="ECO:0007669"/>
    <property type="project" value="UniProtKB-UniRule"/>
</dbReference>
<organism evidence="7 8">
    <name type="scientific">Pythium oligandrum</name>
    <name type="common">Mycoparasitic fungus</name>
    <dbReference type="NCBI Taxonomy" id="41045"/>
    <lineage>
        <taxon>Eukaryota</taxon>
        <taxon>Sar</taxon>
        <taxon>Stramenopiles</taxon>
        <taxon>Oomycota</taxon>
        <taxon>Peronosporomycetes</taxon>
        <taxon>Pythiales</taxon>
        <taxon>Pythiaceae</taxon>
        <taxon>Pythium</taxon>
    </lineage>
</organism>
<dbReference type="FunFam" id="3.40.850.10:FF:000113">
    <property type="entry name" value="Kinesin-like protein"/>
    <property type="match status" value="1"/>
</dbReference>